<organism evidence="7 8">
    <name type="scientific">Bacillus mesophilus</name>
    <dbReference type="NCBI Taxonomy" id="1808955"/>
    <lineage>
        <taxon>Bacteria</taxon>
        <taxon>Bacillati</taxon>
        <taxon>Bacillota</taxon>
        <taxon>Bacilli</taxon>
        <taxon>Bacillales</taxon>
        <taxon>Bacillaceae</taxon>
        <taxon>Bacillus</taxon>
    </lineage>
</organism>
<keyword evidence="3" id="KW-0846">Cobalamin</keyword>
<dbReference type="GO" id="GO:0031419">
    <property type="term" value="F:cobalamin binding"/>
    <property type="evidence" value="ECO:0007669"/>
    <property type="project" value="UniProtKB-KW"/>
</dbReference>
<evidence type="ECO:0000256" key="4">
    <source>
        <dbReference type="ARBA" id="ARBA00023235"/>
    </source>
</evidence>
<evidence type="ECO:0000259" key="6">
    <source>
        <dbReference type="Pfam" id="PF01642"/>
    </source>
</evidence>
<dbReference type="RefSeq" id="WP_163178979.1">
    <property type="nucleotide sequence ID" value="NZ_JAAIWM010000002.1"/>
</dbReference>
<dbReference type="CDD" id="cd03677">
    <property type="entry name" value="MM_CoA_mutase_beta"/>
    <property type="match status" value="1"/>
</dbReference>
<accession>A0A6M0Q595</accession>
<sequence>MGEKRSTDWVFDLNEFLIPSYEEWEKVATSSLKGKPFEELFSGTYEGIQLKPIYISDEDTHLLDLQLNKKGNNDWVINQELRGDTIEELLSSIESARKFGQTTLHFHLKSCSYLKGVEITNIEELNRVIESIPSQELSLFVDTHLQQSAFLTGLMTTLKTANKKVHGVIGTDPISEWVRNGTLPSPLSFYYEEMAVMVKETKEFPSLKTILVSSHAFHNGGANSVQELAYSLSVGIEYVRQCLNQGLTIDEIAPKIAFSFSIGSNLFMEIAKLRAASYLWSSIIHEFGGNEESKKMWIHAKTSITTKTTHDPYVNMLRSTVESFAAVVGGANSIQTSPFDEAFQKPTAFSDRIARNVQSILLEEASLGRVVDPSKGSWYVEGLTKEFSEKTWEIIQQLDLAGGVVNSLRTGDIQSEIEKVREEHFKKVDNRREKIVGVNMYANVLEKDQVYSITMDKEQPVENQPEVNLSLSSTDLFKQIEMELQAGTTFSKLQSALQNDDKEADIEKIPEIRWSMKFEKLRQNASNYFSKTGEKLAVKLVNIGELIQHKARTDFIKGFFEVGGFHIKETNSLKSIEELSQVPALQENRVVIICGDDSTYTQIGRKVVELLKKMNPDSLIFIAGNLEQQALAEYKEAGLKECIHMKTNCYQFLDSLQQELGVNDEKA</sequence>
<comment type="caution">
    <text evidence="7">The sequence shown here is derived from an EMBL/GenBank/DDBJ whole genome shotgun (WGS) entry which is preliminary data.</text>
</comment>
<dbReference type="GO" id="GO:0016866">
    <property type="term" value="F:intramolecular transferase activity"/>
    <property type="evidence" value="ECO:0007669"/>
    <property type="project" value="InterPro"/>
</dbReference>
<evidence type="ECO:0000256" key="5">
    <source>
        <dbReference type="ARBA" id="ARBA00023285"/>
    </source>
</evidence>
<evidence type="ECO:0000256" key="3">
    <source>
        <dbReference type="ARBA" id="ARBA00022628"/>
    </source>
</evidence>
<keyword evidence="8" id="KW-1185">Reference proteome</keyword>
<dbReference type="InterPro" id="IPR006099">
    <property type="entry name" value="MeMalonylCoA_mutase_a/b_cat"/>
</dbReference>
<dbReference type="GO" id="GO:0046872">
    <property type="term" value="F:metal ion binding"/>
    <property type="evidence" value="ECO:0007669"/>
    <property type="project" value="InterPro"/>
</dbReference>
<dbReference type="SUPFAM" id="SSF52242">
    <property type="entry name" value="Cobalamin (vitamin B12)-binding domain"/>
    <property type="match status" value="1"/>
</dbReference>
<dbReference type="InterPro" id="IPR016176">
    <property type="entry name" value="Cbl-dep_enz_cat"/>
</dbReference>
<keyword evidence="5" id="KW-0170">Cobalt</keyword>
<evidence type="ECO:0000256" key="2">
    <source>
        <dbReference type="ARBA" id="ARBA00008465"/>
    </source>
</evidence>
<keyword evidence="4" id="KW-0413">Isomerase</keyword>
<evidence type="ECO:0000256" key="1">
    <source>
        <dbReference type="ARBA" id="ARBA00001922"/>
    </source>
</evidence>
<dbReference type="AlphaFoldDB" id="A0A6M0Q595"/>
<dbReference type="Pfam" id="PF01642">
    <property type="entry name" value="MM_CoA_mutase"/>
    <property type="match status" value="1"/>
</dbReference>
<protein>
    <recommendedName>
        <fullName evidence="6">Methylmalonyl-CoA mutase alpha/beta chain catalytic domain-containing protein</fullName>
    </recommendedName>
</protein>
<dbReference type="SUPFAM" id="SSF51703">
    <property type="entry name" value="Cobalamin (vitamin B12)-dependent enzymes"/>
    <property type="match status" value="1"/>
</dbReference>
<name>A0A6M0Q595_9BACI</name>
<evidence type="ECO:0000313" key="8">
    <source>
        <dbReference type="Proteomes" id="UP000481043"/>
    </source>
</evidence>
<proteinExistence type="inferred from homology"/>
<dbReference type="Gene3D" id="3.40.50.280">
    <property type="entry name" value="Cobalamin-binding domain"/>
    <property type="match status" value="1"/>
</dbReference>
<dbReference type="Gene3D" id="3.20.20.240">
    <property type="entry name" value="Methylmalonyl-CoA mutase"/>
    <property type="match status" value="1"/>
</dbReference>
<gene>
    <name evidence="7" type="ORF">G4D63_07230</name>
</gene>
<comment type="cofactor">
    <cofactor evidence="1">
        <name>adenosylcob(III)alamin</name>
        <dbReference type="ChEBI" id="CHEBI:18408"/>
    </cofactor>
</comment>
<dbReference type="PANTHER" id="PTHR48101:SF4">
    <property type="entry name" value="METHYLMALONYL-COA MUTASE, MITOCHONDRIAL"/>
    <property type="match status" value="1"/>
</dbReference>
<comment type="similarity">
    <text evidence="2">Belongs to the methylmalonyl-CoA mutase family.</text>
</comment>
<dbReference type="InterPro" id="IPR036724">
    <property type="entry name" value="Cobalamin-bd_sf"/>
</dbReference>
<dbReference type="PANTHER" id="PTHR48101">
    <property type="entry name" value="METHYLMALONYL-COA MUTASE, MITOCHONDRIAL-RELATED"/>
    <property type="match status" value="1"/>
</dbReference>
<dbReference type="EMBL" id="JAAIWM010000002">
    <property type="protein sequence ID" value="NEY71535.1"/>
    <property type="molecule type" value="Genomic_DNA"/>
</dbReference>
<evidence type="ECO:0000313" key="7">
    <source>
        <dbReference type="EMBL" id="NEY71535.1"/>
    </source>
</evidence>
<dbReference type="Proteomes" id="UP000481043">
    <property type="component" value="Unassembled WGS sequence"/>
</dbReference>
<feature type="domain" description="Methylmalonyl-CoA mutase alpha/beta chain catalytic" evidence="6">
    <location>
        <begin position="115"/>
        <end position="464"/>
    </location>
</feature>
<reference evidence="7 8" key="1">
    <citation type="submission" date="2020-02" db="EMBL/GenBank/DDBJ databases">
        <title>Bacillus aquiflavi sp. nov., isolated from yellow water of strong flavor Chinese baijiu in Yibin region of China.</title>
        <authorList>
            <person name="Xie J."/>
        </authorList>
    </citation>
    <scope>NUCLEOTIDE SEQUENCE [LARGE SCALE GENOMIC DNA]</scope>
    <source>
        <strain evidence="7 8">SA4</strain>
    </source>
</reference>